<keyword evidence="2" id="KW-1133">Transmembrane helix</keyword>
<evidence type="ECO:0000313" key="4">
    <source>
        <dbReference type="Proteomes" id="UP000279259"/>
    </source>
</evidence>
<dbReference type="Proteomes" id="UP000279259">
    <property type="component" value="Unassembled WGS sequence"/>
</dbReference>
<dbReference type="EMBL" id="RSCD01000001">
    <property type="protein sequence ID" value="RSH95058.1"/>
    <property type="molecule type" value="Genomic_DNA"/>
</dbReference>
<organism evidence="3 4">
    <name type="scientific">Saitozyma podzolica</name>
    <dbReference type="NCBI Taxonomy" id="1890683"/>
    <lineage>
        <taxon>Eukaryota</taxon>
        <taxon>Fungi</taxon>
        <taxon>Dikarya</taxon>
        <taxon>Basidiomycota</taxon>
        <taxon>Agaricomycotina</taxon>
        <taxon>Tremellomycetes</taxon>
        <taxon>Tremellales</taxon>
        <taxon>Trimorphomycetaceae</taxon>
        <taxon>Saitozyma</taxon>
    </lineage>
</organism>
<protein>
    <submittedName>
        <fullName evidence="3">Uncharacterized protein</fullName>
    </submittedName>
</protein>
<reference evidence="3 4" key="1">
    <citation type="submission" date="2018-11" db="EMBL/GenBank/DDBJ databases">
        <title>Genome sequence of Saitozyma podzolica DSM 27192.</title>
        <authorList>
            <person name="Aliyu H."/>
            <person name="Gorte O."/>
            <person name="Ochsenreither K."/>
        </authorList>
    </citation>
    <scope>NUCLEOTIDE SEQUENCE [LARGE SCALE GENOMIC DNA]</scope>
    <source>
        <strain evidence="3 4">DSM 27192</strain>
    </source>
</reference>
<evidence type="ECO:0000256" key="2">
    <source>
        <dbReference type="SAM" id="Phobius"/>
    </source>
</evidence>
<accession>A0A427YV96</accession>
<dbReference type="STRING" id="1890683.A0A427YV96"/>
<comment type="caution">
    <text evidence="3">The sequence shown here is derived from an EMBL/GenBank/DDBJ whole genome shotgun (WGS) entry which is preliminary data.</text>
</comment>
<feature type="transmembrane region" description="Helical" evidence="2">
    <location>
        <begin position="209"/>
        <end position="232"/>
    </location>
</feature>
<sequence length="321" mass="34247">MLLTDSTGFGAGKYDARTESKRSDGSMAGSRLRVVLLLLTHVGGVAPMQQIQAGPSNCLDTAYFNITQQLFKFNVSGTTAECDRNFRFTWDGSANQGPYNASIIPLDGGYMPFVIPLPDGTQYYDWQVNLTAGSYFTVMLNDRLNWGAGGVGGVYQVTTGSNPGCGTQIRNTSALYSLPAGLNTDTLPSLQAVTSSAVPGSNSSLSTGAIVGIAVGSAVGAIAIAIGVYLVFRRGTRRFRRRGPQRVDLCDMDIDGDGAEIRTPIVEPFMSQTSVQQPTASQRDPRGASSTAASPWSSYPEEVAGMEPRHRSTMELTVTWT</sequence>
<name>A0A427YV96_9TREE</name>
<feature type="region of interest" description="Disordered" evidence="1">
    <location>
        <begin position="265"/>
        <end position="321"/>
    </location>
</feature>
<evidence type="ECO:0000256" key="1">
    <source>
        <dbReference type="SAM" id="MobiDB-lite"/>
    </source>
</evidence>
<keyword evidence="2" id="KW-0472">Membrane</keyword>
<keyword evidence="2" id="KW-0812">Transmembrane</keyword>
<feature type="compositionally biased region" description="Polar residues" evidence="1">
    <location>
        <begin position="270"/>
        <end position="297"/>
    </location>
</feature>
<gene>
    <name evidence="3" type="ORF">EHS25_000144</name>
</gene>
<dbReference type="AlphaFoldDB" id="A0A427YV96"/>
<evidence type="ECO:0000313" key="3">
    <source>
        <dbReference type="EMBL" id="RSH95058.1"/>
    </source>
</evidence>
<keyword evidence="4" id="KW-1185">Reference proteome</keyword>
<proteinExistence type="predicted"/>